<dbReference type="EMBL" id="CAWUPB010000903">
    <property type="protein sequence ID" value="CAK7328664.1"/>
    <property type="molecule type" value="Genomic_DNA"/>
</dbReference>
<comment type="caution">
    <text evidence="1">The sequence shown here is derived from an EMBL/GenBank/DDBJ whole genome shotgun (WGS) entry which is preliminary data.</text>
</comment>
<dbReference type="EMBL" id="CAWUPB010000001">
    <property type="protein sequence ID" value="CAK7322422.1"/>
    <property type="molecule type" value="Genomic_DNA"/>
</dbReference>
<dbReference type="EMBL" id="CAWUPB010000304">
    <property type="protein sequence ID" value="CAK7324392.1"/>
    <property type="molecule type" value="Genomic_DNA"/>
</dbReference>
<keyword evidence="5" id="KW-1185">Reference proteome</keyword>
<evidence type="ECO:0000313" key="4">
    <source>
        <dbReference type="EMBL" id="CAK7328752.1"/>
    </source>
</evidence>
<organism evidence="1 5">
    <name type="scientific">Dovyalis caffra</name>
    <dbReference type="NCBI Taxonomy" id="77055"/>
    <lineage>
        <taxon>Eukaryota</taxon>
        <taxon>Viridiplantae</taxon>
        <taxon>Streptophyta</taxon>
        <taxon>Embryophyta</taxon>
        <taxon>Tracheophyta</taxon>
        <taxon>Spermatophyta</taxon>
        <taxon>Magnoliopsida</taxon>
        <taxon>eudicotyledons</taxon>
        <taxon>Gunneridae</taxon>
        <taxon>Pentapetalae</taxon>
        <taxon>rosids</taxon>
        <taxon>fabids</taxon>
        <taxon>Malpighiales</taxon>
        <taxon>Salicaceae</taxon>
        <taxon>Flacourtieae</taxon>
        <taxon>Dovyalis</taxon>
    </lineage>
</organism>
<sequence>MRRCSFKDAVQTSYLFHSPLQCANQCATLAKGLSERVQSRGEFMREVSLLNEGEFKGFFDREMHALLLLSLRSLPPEFKMSLSASLSATSLIGIGQAPSLIARSDPEPIGIAPFLPISRSSCPLSSSTGSLVVVLSG</sequence>
<dbReference type="EMBL" id="CAWUPB010000903">
    <property type="protein sequence ID" value="CAK7328752.1"/>
    <property type="molecule type" value="Genomic_DNA"/>
</dbReference>
<evidence type="ECO:0000313" key="5">
    <source>
        <dbReference type="Proteomes" id="UP001314170"/>
    </source>
</evidence>
<evidence type="ECO:0000313" key="2">
    <source>
        <dbReference type="EMBL" id="CAK7324392.1"/>
    </source>
</evidence>
<evidence type="ECO:0000313" key="1">
    <source>
        <dbReference type="EMBL" id="CAK7322422.1"/>
    </source>
</evidence>
<evidence type="ECO:0000313" key="3">
    <source>
        <dbReference type="EMBL" id="CAK7328664.1"/>
    </source>
</evidence>
<reference evidence="1 5" key="1">
    <citation type="submission" date="2024-01" db="EMBL/GenBank/DDBJ databases">
        <authorList>
            <person name="Waweru B."/>
        </authorList>
    </citation>
    <scope>NUCLEOTIDE SEQUENCE [LARGE SCALE GENOMIC DNA]</scope>
</reference>
<name>A0AAV1QL63_9ROSI</name>
<dbReference type="Proteomes" id="UP001314170">
    <property type="component" value="Unassembled WGS sequence"/>
</dbReference>
<dbReference type="AlphaFoldDB" id="A0AAV1QL63"/>
<accession>A0AAV1QL63</accession>
<proteinExistence type="predicted"/>
<protein>
    <submittedName>
        <fullName evidence="1">Uncharacterized protein</fullName>
    </submittedName>
</protein>
<gene>
    <name evidence="2" type="ORF">DCAF_LOCUS2036</name>
    <name evidence="1" type="ORF">DCAF_LOCUS31</name>
    <name evidence="3" type="ORF">DCAF_LOCUS6392</name>
    <name evidence="4" type="ORF">DCAF_LOCUS6487</name>
</gene>